<sequence length="674" mass="75028">MAATDGAIIADPLLQMSNYEGPGLLDLSNQSLHKLDPKFFSHGESHTLILDQNHIIKLEHLEHNQVLQQLSAACNRLVRMMGVSKLIHLRTLNLSNNSIGYIEGLKDLVHLEWLNLAGNNIKSLLLHGNIITTLRTVPAHLPANLTVLSLAENEIRDLTEVSYLAPLHNLEQLSIMSNPCVMATPSLPGCDYRPYVVSWCLSLKVLDGFVVSQKEGLKGEWLYSQGKGRMFRPGQHAQLVQYLASTCPLTATTALESAEDAKLERILNKQRQHQKQLQQTHHCFSSPSRPTHLDVQQRRIHKNKDGDVITQADVDPGIQVNTWMGSASSPVVAPARPPPAAEDMMTLEDVHTDEEKLHGSLLSSESAFLPFNTAVHPASAPDSGEEEFDDSLAPPTSTQYHPSKEESVDKAVLTLTYVDHTDRTACSDINGQQHALNGDAVLQNSTVEDSKWNGMQKAAVLQREVKQCEPHDAAVRIQSWWRGHWTRYCHPQAREVRAEIRLRRMQDHIVHLTVELERVRKQQEEDRLQKRVQEEAVKFLWKQLQVVLEWQSSVNEQLNVAKSTALDPSIPAATPIHTEISIPESGFHSGERQAALDNSLSSTATTGSPETVRSLRPLTAATGDSQDGSLLEQYLSSVQRQDEEEEEDKGMGDRTGTPQDPSDLSPLGKDKRLS</sequence>
<keyword evidence="3" id="KW-0433">Leucine-rich repeat</keyword>
<dbReference type="Proteomes" id="UP001108240">
    <property type="component" value="Unplaced"/>
</dbReference>
<dbReference type="GO" id="GO:0030030">
    <property type="term" value="P:cell projection organization"/>
    <property type="evidence" value="ECO:0007669"/>
    <property type="project" value="UniProtKB-KW"/>
</dbReference>
<comment type="function">
    <text evidence="7">Acts as a key negative regulator of ciliogenesis in collaboration with CCP110 by capping the mother centriole thereby preventing cilia formation. Required for recruitment of CCP110 to the centrosome.</text>
</comment>
<keyword evidence="5" id="KW-0970">Cilium biogenesis/degradation</keyword>
<evidence type="ECO:0000256" key="3">
    <source>
        <dbReference type="ARBA" id="ARBA00022614"/>
    </source>
</evidence>
<evidence type="ECO:0000256" key="6">
    <source>
        <dbReference type="ARBA" id="ARBA00023212"/>
    </source>
</evidence>
<evidence type="ECO:0000256" key="2">
    <source>
        <dbReference type="ARBA" id="ARBA00022490"/>
    </source>
</evidence>
<dbReference type="Ensembl" id="ENSCCRT00000139234.1">
    <property type="protein sequence ID" value="ENSCCRP00000103945.1"/>
    <property type="gene ID" value="ENSCCRG00000050490.2"/>
</dbReference>
<evidence type="ECO:0000256" key="5">
    <source>
        <dbReference type="ARBA" id="ARBA00022794"/>
    </source>
</evidence>
<evidence type="ECO:0000313" key="11">
    <source>
        <dbReference type="Ensembl" id="ENSCCRP00000103945.1"/>
    </source>
</evidence>
<keyword evidence="6" id="KW-0206">Cytoskeleton</keyword>
<feature type="compositionally biased region" description="Polar residues" evidence="10">
    <location>
        <begin position="622"/>
        <end position="639"/>
    </location>
</feature>
<dbReference type="Pfam" id="PF14580">
    <property type="entry name" value="LRR_9"/>
    <property type="match status" value="1"/>
</dbReference>
<dbReference type="GeneTree" id="ENSGT00910000144283"/>
<dbReference type="AlphaFoldDB" id="A0A9J7XD29"/>
<dbReference type="PANTHER" id="PTHR45973:SF2">
    <property type="entry name" value="CENTROSOMAL PROTEIN OF 97 KDA"/>
    <property type="match status" value="1"/>
</dbReference>
<dbReference type="SUPFAM" id="SSF52075">
    <property type="entry name" value="Outer arm dynein light chain 1"/>
    <property type="match status" value="1"/>
</dbReference>
<dbReference type="Pfam" id="PF00612">
    <property type="entry name" value="IQ"/>
    <property type="match status" value="1"/>
</dbReference>
<dbReference type="Gene3D" id="3.80.10.10">
    <property type="entry name" value="Ribonuclease Inhibitor"/>
    <property type="match status" value="2"/>
</dbReference>
<evidence type="ECO:0000256" key="1">
    <source>
        <dbReference type="ARBA" id="ARBA00004300"/>
    </source>
</evidence>
<feature type="region of interest" description="Disordered" evidence="10">
    <location>
        <begin position="620"/>
        <end position="674"/>
    </location>
</feature>
<protein>
    <recommendedName>
        <fullName evidence="8">Centrosomal protein of 97 kDa</fullName>
    </recommendedName>
    <alternativeName>
        <fullName evidence="9">Leucine-rich repeat and IQ domain-containing protein 2</fullName>
    </alternativeName>
</protein>
<dbReference type="GO" id="GO:0005813">
    <property type="term" value="C:centrosome"/>
    <property type="evidence" value="ECO:0007669"/>
    <property type="project" value="UniProtKB-SubCell"/>
</dbReference>
<evidence type="ECO:0000256" key="9">
    <source>
        <dbReference type="ARBA" id="ARBA00076677"/>
    </source>
</evidence>
<dbReference type="GO" id="GO:1902018">
    <property type="term" value="P:negative regulation of cilium assembly"/>
    <property type="evidence" value="ECO:0007669"/>
    <property type="project" value="TreeGrafter"/>
</dbReference>
<dbReference type="CDD" id="cd23767">
    <property type="entry name" value="IQCD"/>
    <property type="match status" value="1"/>
</dbReference>
<dbReference type="PROSITE" id="PS50096">
    <property type="entry name" value="IQ"/>
    <property type="match status" value="1"/>
</dbReference>
<proteinExistence type="predicted"/>
<keyword evidence="4" id="KW-0677">Repeat</keyword>
<dbReference type="InterPro" id="IPR032675">
    <property type="entry name" value="LRR_dom_sf"/>
</dbReference>
<accession>A0A9J7XD29</accession>
<keyword evidence="2" id="KW-0963">Cytoplasm</keyword>
<reference evidence="11" key="2">
    <citation type="submission" date="2025-09" db="UniProtKB">
        <authorList>
            <consortium name="Ensembl"/>
        </authorList>
    </citation>
    <scope>IDENTIFICATION</scope>
</reference>
<evidence type="ECO:0000256" key="10">
    <source>
        <dbReference type="SAM" id="MobiDB-lite"/>
    </source>
</evidence>
<dbReference type="FunFam" id="3.80.10.10:FF:000165">
    <property type="entry name" value="Centrosomal protein of 97 kDa"/>
    <property type="match status" value="1"/>
</dbReference>
<organism evidence="11 12">
    <name type="scientific">Cyprinus carpio carpio</name>
    <dbReference type="NCBI Taxonomy" id="630221"/>
    <lineage>
        <taxon>Eukaryota</taxon>
        <taxon>Metazoa</taxon>
        <taxon>Chordata</taxon>
        <taxon>Craniata</taxon>
        <taxon>Vertebrata</taxon>
        <taxon>Euteleostomi</taxon>
        <taxon>Actinopterygii</taxon>
        <taxon>Neopterygii</taxon>
        <taxon>Teleostei</taxon>
        <taxon>Ostariophysi</taxon>
        <taxon>Cypriniformes</taxon>
        <taxon>Cyprinidae</taxon>
        <taxon>Cyprininae</taxon>
        <taxon>Cyprinus</taxon>
    </lineage>
</organism>
<evidence type="ECO:0000256" key="7">
    <source>
        <dbReference type="ARBA" id="ARBA00058656"/>
    </source>
</evidence>
<name>A0A9J7XD29_CYPCA</name>
<dbReference type="InterPro" id="IPR050576">
    <property type="entry name" value="Cilia_flagella_integrity"/>
</dbReference>
<dbReference type="InterPro" id="IPR001611">
    <property type="entry name" value="Leu-rich_rpt"/>
</dbReference>
<reference evidence="11" key="1">
    <citation type="submission" date="2025-08" db="UniProtKB">
        <authorList>
            <consortium name="Ensembl"/>
        </authorList>
    </citation>
    <scope>IDENTIFICATION</scope>
</reference>
<comment type="subcellular location">
    <subcellularLocation>
        <location evidence="1">Cytoplasm</location>
        <location evidence="1">Cytoskeleton</location>
        <location evidence="1">Microtubule organizing center</location>
        <location evidence="1">Centrosome</location>
    </subcellularLocation>
</comment>
<dbReference type="Gene3D" id="1.20.5.190">
    <property type="match status" value="1"/>
</dbReference>
<dbReference type="PROSITE" id="PS51450">
    <property type="entry name" value="LRR"/>
    <property type="match status" value="2"/>
</dbReference>
<evidence type="ECO:0000256" key="8">
    <source>
        <dbReference type="ARBA" id="ARBA00068862"/>
    </source>
</evidence>
<dbReference type="PANTHER" id="PTHR45973">
    <property type="entry name" value="PROTEIN PHOSPHATASE 1 REGULATORY SUBUNIT SDS22-RELATED"/>
    <property type="match status" value="1"/>
</dbReference>
<evidence type="ECO:0000256" key="4">
    <source>
        <dbReference type="ARBA" id="ARBA00022737"/>
    </source>
</evidence>
<evidence type="ECO:0000313" key="12">
    <source>
        <dbReference type="Proteomes" id="UP001108240"/>
    </source>
</evidence>
<keyword evidence="12" id="KW-1185">Reference proteome</keyword>
<dbReference type="InterPro" id="IPR000048">
    <property type="entry name" value="IQ_motif_EF-hand-BS"/>
</dbReference>
<feature type="region of interest" description="Disordered" evidence="10">
    <location>
        <begin position="374"/>
        <end position="406"/>
    </location>
</feature>